<gene>
    <name evidence="1" type="ORF">J7I44_05845</name>
</gene>
<reference evidence="1 2" key="1">
    <citation type="submission" date="2021-04" db="EMBL/GenBank/DDBJ databases">
        <authorList>
            <person name="Huq M.A."/>
        </authorList>
    </citation>
    <scope>NUCLEOTIDE SEQUENCE [LARGE SCALE GENOMIC DNA]</scope>
    <source>
        <strain evidence="1 2">MAH-13</strain>
    </source>
</reference>
<dbReference type="RefSeq" id="WP_209617280.1">
    <property type="nucleotide sequence ID" value="NZ_JAGJRS010000013.1"/>
</dbReference>
<evidence type="ECO:0000313" key="2">
    <source>
        <dbReference type="Proteomes" id="UP000823790"/>
    </source>
</evidence>
<proteinExistence type="predicted"/>
<protein>
    <recommendedName>
        <fullName evidence="3">Sulfotransferase family protein</fullName>
    </recommendedName>
</protein>
<dbReference type="EMBL" id="JAGJRS010000013">
    <property type="protein sequence ID" value="MBP1473812.1"/>
    <property type="molecule type" value="Genomic_DNA"/>
</dbReference>
<dbReference type="Gene3D" id="3.40.50.300">
    <property type="entry name" value="P-loop containing nucleotide triphosphate hydrolases"/>
    <property type="match status" value="1"/>
</dbReference>
<name>A0ABS4DL71_9GAMM</name>
<dbReference type="SUPFAM" id="SSF52540">
    <property type="entry name" value="P-loop containing nucleoside triphosphate hydrolases"/>
    <property type="match status" value="1"/>
</dbReference>
<dbReference type="InterPro" id="IPR027417">
    <property type="entry name" value="P-loop_NTPase"/>
</dbReference>
<accession>A0ABS4DL71</accession>
<evidence type="ECO:0000313" key="1">
    <source>
        <dbReference type="EMBL" id="MBP1473812.1"/>
    </source>
</evidence>
<organism evidence="1 2">
    <name type="scientific">Frateuria flava</name>
    <dbReference type="NCBI Taxonomy" id="2821489"/>
    <lineage>
        <taxon>Bacteria</taxon>
        <taxon>Pseudomonadati</taxon>
        <taxon>Pseudomonadota</taxon>
        <taxon>Gammaproteobacteria</taxon>
        <taxon>Lysobacterales</taxon>
        <taxon>Rhodanobacteraceae</taxon>
        <taxon>Frateuria</taxon>
    </lineage>
</organism>
<sequence>MQGTWLRVSHPLRQAVSGAIRYCRHRTAAVFPSPVIFGGSPKSGTTAIAALLAEATGLSISNDPFWRVLRSDGDGYLLPDVLEGNLPLDAFVRKYPAYFSARIVKDPDFVFLYRELQQVFPESPQVFIVRDPRQNIRSILDRLHMRGDLEHLGPAENRRLAREGGWRAVLDGRGLGLDGRANYIGRLAQRWVRGVDAYFAAGTPVHLVRYEDFLEDRGALIADLAELLGLELRTDVDARLARRPTHHGHRSLSTEAFFGERNLALIEHTCGAHMAKFGYA</sequence>
<dbReference type="Proteomes" id="UP000823790">
    <property type="component" value="Unassembled WGS sequence"/>
</dbReference>
<comment type="caution">
    <text evidence="1">The sequence shown here is derived from an EMBL/GenBank/DDBJ whole genome shotgun (WGS) entry which is preliminary data.</text>
</comment>
<evidence type="ECO:0008006" key="3">
    <source>
        <dbReference type="Google" id="ProtNLM"/>
    </source>
</evidence>
<keyword evidence="2" id="KW-1185">Reference proteome</keyword>